<comment type="caution">
    <text evidence="2">The sequence shown here is derived from an EMBL/GenBank/DDBJ whole genome shotgun (WGS) entry which is preliminary data.</text>
</comment>
<dbReference type="STRING" id="308745.A0A0F8WT13"/>
<evidence type="ECO:0000313" key="2">
    <source>
        <dbReference type="EMBL" id="KKK20785.1"/>
    </source>
</evidence>
<feature type="region of interest" description="Disordered" evidence="1">
    <location>
        <begin position="1"/>
        <end position="51"/>
    </location>
</feature>
<feature type="compositionally biased region" description="Acidic residues" evidence="1">
    <location>
        <begin position="154"/>
        <end position="167"/>
    </location>
</feature>
<gene>
    <name evidence="2" type="ORF">ARAM_003818</name>
</gene>
<protein>
    <submittedName>
        <fullName evidence="2">Uncharacterized protein</fullName>
    </submittedName>
</protein>
<dbReference type="Proteomes" id="UP000034291">
    <property type="component" value="Unassembled WGS sequence"/>
</dbReference>
<reference evidence="2 3" key="1">
    <citation type="submission" date="2015-02" db="EMBL/GenBank/DDBJ databases">
        <title>Draft Genome Sequences of Two Closely-Related Aflatoxigenic Aspergillus Species Obtained from the Cote d'Ivoire.</title>
        <authorList>
            <person name="Moore G.G."/>
            <person name="Beltz S.B."/>
            <person name="Mack B.M."/>
        </authorList>
    </citation>
    <scope>NUCLEOTIDE SEQUENCE [LARGE SCALE GENOMIC DNA]</scope>
    <source>
        <strain evidence="2 3">SRRC1468</strain>
    </source>
</reference>
<sequence length="180" mass="20093">MSLKRKASAPSLASPERSQGFTPQPMMIDDSPTHLHCRTRKRVRNDRPDDQMVYENTLRWLFTAQQRQRHAPTPPADQDEDMEAEPAQEAVDPRQQTLLQFFRPIQPSSRACPPNNTSQIPVGFLPQRNIGSNSPSTPSDGSTIGLALQKADGDMDMDMDSGSDESVQESKQWTGGLGWM</sequence>
<dbReference type="OrthoDB" id="5336357at2759"/>
<name>A0A0F8WT13_9EURO</name>
<keyword evidence="3" id="KW-1185">Reference proteome</keyword>
<feature type="region of interest" description="Disordered" evidence="1">
    <location>
        <begin position="153"/>
        <end position="180"/>
    </location>
</feature>
<feature type="region of interest" description="Disordered" evidence="1">
    <location>
        <begin position="65"/>
        <end position="91"/>
    </location>
</feature>
<feature type="compositionally biased region" description="Basic residues" evidence="1">
    <location>
        <begin position="35"/>
        <end position="44"/>
    </location>
</feature>
<dbReference type="EMBL" id="JZBS01001962">
    <property type="protein sequence ID" value="KKK20785.1"/>
    <property type="molecule type" value="Genomic_DNA"/>
</dbReference>
<proteinExistence type="predicted"/>
<evidence type="ECO:0000256" key="1">
    <source>
        <dbReference type="SAM" id="MobiDB-lite"/>
    </source>
</evidence>
<feature type="compositionally biased region" description="Acidic residues" evidence="1">
    <location>
        <begin position="77"/>
        <end position="86"/>
    </location>
</feature>
<evidence type="ECO:0000313" key="3">
    <source>
        <dbReference type="Proteomes" id="UP000034291"/>
    </source>
</evidence>
<accession>A0A0F8WT13</accession>
<dbReference type="AlphaFoldDB" id="A0A0F8WT13"/>
<organism evidence="2 3">
    <name type="scientific">Aspergillus rambellii</name>
    <dbReference type="NCBI Taxonomy" id="308745"/>
    <lineage>
        <taxon>Eukaryota</taxon>
        <taxon>Fungi</taxon>
        <taxon>Dikarya</taxon>
        <taxon>Ascomycota</taxon>
        <taxon>Pezizomycotina</taxon>
        <taxon>Eurotiomycetes</taxon>
        <taxon>Eurotiomycetidae</taxon>
        <taxon>Eurotiales</taxon>
        <taxon>Aspergillaceae</taxon>
        <taxon>Aspergillus</taxon>
        <taxon>Aspergillus subgen. Nidulantes</taxon>
    </lineage>
</organism>